<accession>A0ABY5NVQ1</accession>
<organism evidence="1 2">
    <name type="scientific">Paenimyroides aestuarii</name>
    <dbReference type="NCBI Taxonomy" id="2968490"/>
    <lineage>
        <taxon>Bacteria</taxon>
        <taxon>Pseudomonadati</taxon>
        <taxon>Bacteroidota</taxon>
        <taxon>Flavobacteriia</taxon>
        <taxon>Flavobacteriales</taxon>
        <taxon>Flavobacteriaceae</taxon>
        <taxon>Paenimyroides</taxon>
    </lineage>
</organism>
<proteinExistence type="predicted"/>
<dbReference type="EMBL" id="CP102382">
    <property type="protein sequence ID" value="UUV22620.1"/>
    <property type="molecule type" value="Genomic_DNA"/>
</dbReference>
<evidence type="ECO:0000313" key="2">
    <source>
        <dbReference type="Proteomes" id="UP001317001"/>
    </source>
</evidence>
<sequence length="88" mass="10366">MITIEVNDDSVDFLKDGRSTPIYQIPKNDLGTTLNDGVFSLWINQLLSKNWADKETLYEFVKIVQKEVPENRIDWEEVFQIIESKFKK</sequence>
<evidence type="ECO:0000313" key="1">
    <source>
        <dbReference type="EMBL" id="UUV22620.1"/>
    </source>
</evidence>
<gene>
    <name evidence="1" type="ORF">NPX36_06135</name>
</gene>
<dbReference type="Proteomes" id="UP001317001">
    <property type="component" value="Chromosome"/>
</dbReference>
<name>A0ABY5NVQ1_9FLAO</name>
<protein>
    <submittedName>
        <fullName evidence="1">Uncharacterized protein</fullName>
    </submittedName>
</protein>
<dbReference type="RefSeq" id="WP_257500534.1">
    <property type="nucleotide sequence ID" value="NZ_CP102382.1"/>
</dbReference>
<keyword evidence="2" id="KW-1185">Reference proteome</keyword>
<reference evidence="1 2" key="1">
    <citation type="submission" date="2022-08" db="EMBL/GenBank/DDBJ databases">
        <title>Myroides zhujiangensis sp. nov., a novel bacterium isolated from sediment in the Pearl River Estuary.</title>
        <authorList>
            <person name="Cui L."/>
        </authorList>
    </citation>
    <scope>NUCLEOTIDE SEQUENCE [LARGE SCALE GENOMIC DNA]</scope>
    <source>
        <strain evidence="1 2">SCSIO 72103</strain>
    </source>
</reference>